<keyword evidence="6" id="KW-0862">Zinc</keyword>
<gene>
    <name evidence="10" type="ORF">S01H4_61663</name>
</gene>
<dbReference type="Pfam" id="PF02578">
    <property type="entry name" value="Cu-oxidase_4"/>
    <property type="match status" value="1"/>
</dbReference>
<comment type="catalytic activity">
    <reaction evidence="1">
        <text>inosine + phosphate = alpha-D-ribose 1-phosphate + hypoxanthine</text>
        <dbReference type="Rhea" id="RHEA:27646"/>
        <dbReference type="ChEBI" id="CHEBI:17368"/>
        <dbReference type="ChEBI" id="CHEBI:17596"/>
        <dbReference type="ChEBI" id="CHEBI:43474"/>
        <dbReference type="ChEBI" id="CHEBI:57720"/>
        <dbReference type="EC" id="2.4.2.1"/>
    </reaction>
    <physiologicalReaction direction="left-to-right" evidence="1">
        <dbReference type="Rhea" id="RHEA:27647"/>
    </physiologicalReaction>
</comment>
<dbReference type="InterPro" id="IPR011324">
    <property type="entry name" value="Cytotoxic_necrot_fac-like_cat"/>
</dbReference>
<dbReference type="CDD" id="cd16833">
    <property type="entry name" value="YfiH"/>
    <property type="match status" value="1"/>
</dbReference>
<protein>
    <recommendedName>
        <fullName evidence="11">Purine nucleoside phosphorylase</fullName>
    </recommendedName>
</protein>
<evidence type="ECO:0000256" key="8">
    <source>
        <dbReference type="ARBA" id="ARBA00048968"/>
    </source>
</evidence>
<evidence type="ECO:0000256" key="6">
    <source>
        <dbReference type="ARBA" id="ARBA00022833"/>
    </source>
</evidence>
<comment type="caution">
    <text evidence="10">The sequence shown here is derived from an EMBL/GenBank/DDBJ whole genome shotgun (WGS) entry which is preliminary data.</text>
</comment>
<evidence type="ECO:0000256" key="4">
    <source>
        <dbReference type="ARBA" id="ARBA00022723"/>
    </source>
</evidence>
<dbReference type="GO" id="GO:0016787">
    <property type="term" value="F:hydrolase activity"/>
    <property type="evidence" value="ECO:0007669"/>
    <property type="project" value="UniProtKB-KW"/>
</dbReference>
<evidence type="ECO:0008006" key="11">
    <source>
        <dbReference type="Google" id="ProtNLM"/>
    </source>
</evidence>
<evidence type="ECO:0000256" key="9">
    <source>
        <dbReference type="ARBA" id="ARBA00049893"/>
    </source>
</evidence>
<comment type="catalytic activity">
    <reaction evidence="9">
        <text>S-methyl-5'-thioadenosine + phosphate = 5-(methylsulfanyl)-alpha-D-ribose 1-phosphate + adenine</text>
        <dbReference type="Rhea" id="RHEA:11852"/>
        <dbReference type="ChEBI" id="CHEBI:16708"/>
        <dbReference type="ChEBI" id="CHEBI:17509"/>
        <dbReference type="ChEBI" id="CHEBI:43474"/>
        <dbReference type="ChEBI" id="CHEBI:58533"/>
        <dbReference type="EC" id="2.4.2.28"/>
    </reaction>
    <physiologicalReaction direction="left-to-right" evidence="9">
        <dbReference type="Rhea" id="RHEA:11853"/>
    </physiologicalReaction>
</comment>
<comment type="catalytic activity">
    <reaction evidence="7">
        <text>adenosine + H2O + H(+) = inosine + NH4(+)</text>
        <dbReference type="Rhea" id="RHEA:24408"/>
        <dbReference type="ChEBI" id="CHEBI:15377"/>
        <dbReference type="ChEBI" id="CHEBI:15378"/>
        <dbReference type="ChEBI" id="CHEBI:16335"/>
        <dbReference type="ChEBI" id="CHEBI:17596"/>
        <dbReference type="ChEBI" id="CHEBI:28938"/>
        <dbReference type="EC" id="3.5.4.4"/>
    </reaction>
    <physiologicalReaction direction="left-to-right" evidence="7">
        <dbReference type="Rhea" id="RHEA:24409"/>
    </physiologicalReaction>
</comment>
<dbReference type="InterPro" id="IPR003730">
    <property type="entry name" value="Cu_polyphenol_OxRdtase"/>
</dbReference>
<dbReference type="SUPFAM" id="SSF64438">
    <property type="entry name" value="CNF1/YfiH-like putative cysteine hydrolases"/>
    <property type="match status" value="1"/>
</dbReference>
<dbReference type="PANTHER" id="PTHR30616">
    <property type="entry name" value="UNCHARACTERIZED PROTEIN YFIH"/>
    <property type="match status" value="1"/>
</dbReference>
<keyword evidence="3" id="KW-0808">Transferase</keyword>
<name>X1DX17_9ZZZZ</name>
<dbReference type="GO" id="GO:0005507">
    <property type="term" value="F:copper ion binding"/>
    <property type="evidence" value="ECO:0007669"/>
    <property type="project" value="TreeGrafter"/>
</dbReference>
<dbReference type="InterPro" id="IPR038371">
    <property type="entry name" value="Cu_polyphenol_OxRdtase_sf"/>
</dbReference>
<reference evidence="10" key="1">
    <citation type="journal article" date="2014" name="Front. Microbiol.">
        <title>High frequency of phylogenetically diverse reductive dehalogenase-homologous genes in deep subseafloor sedimentary metagenomes.</title>
        <authorList>
            <person name="Kawai M."/>
            <person name="Futagami T."/>
            <person name="Toyoda A."/>
            <person name="Takaki Y."/>
            <person name="Nishi S."/>
            <person name="Hori S."/>
            <person name="Arai W."/>
            <person name="Tsubouchi T."/>
            <person name="Morono Y."/>
            <person name="Uchiyama I."/>
            <person name="Ito T."/>
            <person name="Fujiyama A."/>
            <person name="Inagaki F."/>
            <person name="Takami H."/>
        </authorList>
    </citation>
    <scope>NUCLEOTIDE SEQUENCE</scope>
    <source>
        <strain evidence="10">Expedition CK06-06</strain>
    </source>
</reference>
<comment type="catalytic activity">
    <reaction evidence="8">
        <text>adenosine + phosphate = alpha-D-ribose 1-phosphate + adenine</text>
        <dbReference type="Rhea" id="RHEA:27642"/>
        <dbReference type="ChEBI" id="CHEBI:16335"/>
        <dbReference type="ChEBI" id="CHEBI:16708"/>
        <dbReference type="ChEBI" id="CHEBI:43474"/>
        <dbReference type="ChEBI" id="CHEBI:57720"/>
        <dbReference type="EC" id="2.4.2.1"/>
    </reaction>
    <physiologicalReaction direction="left-to-right" evidence="8">
        <dbReference type="Rhea" id="RHEA:27643"/>
    </physiologicalReaction>
</comment>
<keyword evidence="4" id="KW-0479">Metal-binding</keyword>
<dbReference type="EMBL" id="BART01036615">
    <property type="protein sequence ID" value="GAH12755.1"/>
    <property type="molecule type" value="Genomic_DNA"/>
</dbReference>
<proteinExistence type="inferred from homology"/>
<dbReference type="AlphaFoldDB" id="X1DX17"/>
<sequence length="145" mass="16019">MPILLYDPVKRVVGLAHAGWLGTVNGIVRETIEAMQTIYRSMSADILAAIGPSIAAHHYEVGPEVVQMVEKSFTSTASEFLVRDGEQDKAKFDLWRANQFQLENLGVKHVETAGICTACNLDDWYSHRAEKGETGRFGALIALKE</sequence>
<evidence type="ECO:0000256" key="3">
    <source>
        <dbReference type="ARBA" id="ARBA00022679"/>
    </source>
</evidence>
<evidence type="ECO:0000256" key="5">
    <source>
        <dbReference type="ARBA" id="ARBA00022801"/>
    </source>
</evidence>
<comment type="similarity">
    <text evidence="2">Belongs to the purine nucleoside phosphorylase YfiH/LACC1 family.</text>
</comment>
<evidence type="ECO:0000313" key="10">
    <source>
        <dbReference type="EMBL" id="GAH12755.1"/>
    </source>
</evidence>
<evidence type="ECO:0000256" key="7">
    <source>
        <dbReference type="ARBA" id="ARBA00047989"/>
    </source>
</evidence>
<dbReference type="GO" id="GO:0017061">
    <property type="term" value="F:S-methyl-5-thioadenosine phosphorylase activity"/>
    <property type="evidence" value="ECO:0007669"/>
    <property type="project" value="UniProtKB-EC"/>
</dbReference>
<accession>X1DX17</accession>
<dbReference type="Gene3D" id="3.60.140.10">
    <property type="entry name" value="CNF1/YfiH-like putative cysteine hydrolases"/>
    <property type="match status" value="1"/>
</dbReference>
<evidence type="ECO:0000256" key="2">
    <source>
        <dbReference type="ARBA" id="ARBA00007353"/>
    </source>
</evidence>
<dbReference type="PANTHER" id="PTHR30616:SF2">
    <property type="entry name" value="PURINE NUCLEOSIDE PHOSPHORYLASE LACC1"/>
    <property type="match status" value="1"/>
</dbReference>
<organism evidence="10">
    <name type="scientific">marine sediment metagenome</name>
    <dbReference type="NCBI Taxonomy" id="412755"/>
    <lineage>
        <taxon>unclassified sequences</taxon>
        <taxon>metagenomes</taxon>
        <taxon>ecological metagenomes</taxon>
    </lineage>
</organism>
<keyword evidence="5" id="KW-0378">Hydrolase</keyword>
<evidence type="ECO:0000256" key="1">
    <source>
        <dbReference type="ARBA" id="ARBA00000553"/>
    </source>
</evidence>